<feature type="transmembrane region" description="Helical" evidence="1">
    <location>
        <begin position="7"/>
        <end position="27"/>
    </location>
</feature>
<dbReference type="AlphaFoldDB" id="A0A5B0VU37"/>
<reference evidence="3 4" key="1">
    <citation type="submission" date="2019-07" db="EMBL/GenBank/DDBJ databases">
        <title>The Draft Genome Sequence of Rhizobium tropici SARCC-755 Associated with Superior Nodulation on Pigeonpea (Cajanus cajan (L.) Millsp.).</title>
        <authorList>
            <person name="Bopape F.L."/>
            <person name="Hassen A.I."/>
            <person name="Swanevelder Z.H."/>
            <person name="Gwata E.T."/>
        </authorList>
    </citation>
    <scope>NUCLEOTIDE SEQUENCE [LARGE SCALE GENOMIC DNA]</scope>
    <source>
        <strain evidence="3 4">SARCC-755</strain>
    </source>
</reference>
<protein>
    <submittedName>
        <fullName evidence="3">Adenylate/guanylate cyclase domain-containing protein</fullName>
    </submittedName>
</protein>
<proteinExistence type="predicted"/>
<dbReference type="SMART" id="SM00044">
    <property type="entry name" value="CYCc"/>
    <property type="match status" value="1"/>
</dbReference>
<evidence type="ECO:0000313" key="4">
    <source>
        <dbReference type="Proteomes" id="UP000323608"/>
    </source>
</evidence>
<dbReference type="EMBL" id="VNIP01000011">
    <property type="protein sequence ID" value="KAA1177838.1"/>
    <property type="molecule type" value="Genomic_DNA"/>
</dbReference>
<dbReference type="GO" id="GO:0035556">
    <property type="term" value="P:intracellular signal transduction"/>
    <property type="evidence" value="ECO:0007669"/>
    <property type="project" value="InterPro"/>
</dbReference>
<keyword evidence="1" id="KW-1133">Transmembrane helix</keyword>
<dbReference type="Gene3D" id="3.30.70.1230">
    <property type="entry name" value="Nucleotide cyclase"/>
    <property type="match status" value="1"/>
</dbReference>
<feature type="transmembrane region" description="Helical" evidence="1">
    <location>
        <begin position="115"/>
        <end position="132"/>
    </location>
</feature>
<dbReference type="Proteomes" id="UP000323608">
    <property type="component" value="Unassembled WGS sequence"/>
</dbReference>
<organism evidence="3 4">
    <name type="scientific">Rhizobium tropici</name>
    <dbReference type="NCBI Taxonomy" id="398"/>
    <lineage>
        <taxon>Bacteria</taxon>
        <taxon>Pseudomonadati</taxon>
        <taxon>Pseudomonadota</taxon>
        <taxon>Alphaproteobacteria</taxon>
        <taxon>Hyphomicrobiales</taxon>
        <taxon>Rhizobiaceae</taxon>
        <taxon>Rhizobium/Agrobacterium group</taxon>
        <taxon>Rhizobium</taxon>
    </lineage>
</organism>
<feature type="domain" description="Guanylate cyclase" evidence="2">
    <location>
        <begin position="158"/>
        <end position="287"/>
    </location>
</feature>
<name>A0A5B0VU37_RHITR</name>
<dbReference type="PANTHER" id="PTHR43081">
    <property type="entry name" value="ADENYLATE CYCLASE, TERMINAL-DIFFERENTIATION SPECIFIC-RELATED"/>
    <property type="match status" value="1"/>
</dbReference>
<feature type="transmembrane region" description="Helical" evidence="1">
    <location>
        <begin position="33"/>
        <end position="51"/>
    </location>
</feature>
<keyword evidence="1" id="KW-0812">Transmembrane</keyword>
<dbReference type="RefSeq" id="WP_149636675.1">
    <property type="nucleotide sequence ID" value="NZ_VNIP01000011.1"/>
</dbReference>
<dbReference type="PROSITE" id="PS50125">
    <property type="entry name" value="GUANYLATE_CYCLASE_2"/>
    <property type="match status" value="1"/>
</dbReference>
<dbReference type="Pfam" id="PF00211">
    <property type="entry name" value="Guanylate_cyc"/>
    <property type="match status" value="1"/>
</dbReference>
<dbReference type="GO" id="GO:0009190">
    <property type="term" value="P:cyclic nucleotide biosynthetic process"/>
    <property type="evidence" value="ECO:0007669"/>
    <property type="project" value="InterPro"/>
</dbReference>
<dbReference type="OrthoDB" id="9768499at2"/>
<dbReference type="InterPro" id="IPR050697">
    <property type="entry name" value="Adenylyl/Guanylyl_Cyclase_3/4"/>
</dbReference>
<keyword evidence="1" id="KW-0472">Membrane</keyword>
<dbReference type="CDD" id="cd07302">
    <property type="entry name" value="CHD"/>
    <property type="match status" value="1"/>
</dbReference>
<evidence type="ECO:0000259" key="2">
    <source>
        <dbReference type="PROSITE" id="PS50125"/>
    </source>
</evidence>
<feature type="transmembrane region" description="Helical" evidence="1">
    <location>
        <begin position="72"/>
        <end position="95"/>
    </location>
</feature>
<dbReference type="SUPFAM" id="SSF55073">
    <property type="entry name" value="Nucleotide cyclase"/>
    <property type="match status" value="1"/>
</dbReference>
<gene>
    <name evidence="3" type="ORF">FP026_21785</name>
</gene>
<sequence>MGVFHSIRNWILISLFVASTGVIYGKIFFPESPIYIGGIFALFCGMPLLAFERRMILPRLNDWMHRLPTPAFILSALVVDFLLMSVGYATAGSSMKLLGLVKASWEDLTVLKIDVYIYAVLVTAIVIFIGRVRELLGRDVFSSLLTGRYRNPVQEERVFLFVDLVGSTAFAEEHGDLKTQEFLGAVFGAMAEPVRRHKGAIDDYIGDAAIITWPLQRGVKNANCVRCVFNILDDIEKNAETWLKSYGRVPRLRAALHGGSIVTGEIGVDHHKIAYFGDTVNTTARLESLCKTLERQVLISSELARRMELPEAIIKEELGEHAVRGRDQHLGVIALHTQDREALKTVRGRS</sequence>
<dbReference type="GO" id="GO:0004016">
    <property type="term" value="F:adenylate cyclase activity"/>
    <property type="evidence" value="ECO:0007669"/>
    <property type="project" value="UniProtKB-ARBA"/>
</dbReference>
<dbReference type="InterPro" id="IPR001054">
    <property type="entry name" value="A/G_cyclase"/>
</dbReference>
<dbReference type="PANTHER" id="PTHR43081:SF1">
    <property type="entry name" value="ADENYLATE CYCLASE, TERMINAL-DIFFERENTIATION SPECIFIC"/>
    <property type="match status" value="1"/>
</dbReference>
<evidence type="ECO:0000256" key="1">
    <source>
        <dbReference type="SAM" id="Phobius"/>
    </source>
</evidence>
<accession>A0A5B0VU37</accession>
<evidence type="ECO:0000313" key="3">
    <source>
        <dbReference type="EMBL" id="KAA1177838.1"/>
    </source>
</evidence>
<dbReference type="InterPro" id="IPR029787">
    <property type="entry name" value="Nucleotide_cyclase"/>
</dbReference>
<comment type="caution">
    <text evidence="3">The sequence shown here is derived from an EMBL/GenBank/DDBJ whole genome shotgun (WGS) entry which is preliminary data.</text>
</comment>